<dbReference type="InterPro" id="IPR020556">
    <property type="entry name" value="Amidase_CS"/>
</dbReference>
<dbReference type="InterPro" id="IPR036928">
    <property type="entry name" value="AS_sf"/>
</dbReference>
<dbReference type="PROSITE" id="PS00571">
    <property type="entry name" value="AMIDASES"/>
    <property type="match status" value="1"/>
</dbReference>
<dbReference type="Pfam" id="PF01425">
    <property type="entry name" value="Amidase"/>
    <property type="match status" value="1"/>
</dbReference>
<name>A0A4S3K9L8_9GAMM</name>
<organism evidence="3 4">
    <name type="scientific">Panacagrimonas perspica</name>
    <dbReference type="NCBI Taxonomy" id="381431"/>
    <lineage>
        <taxon>Bacteria</taxon>
        <taxon>Pseudomonadati</taxon>
        <taxon>Pseudomonadota</taxon>
        <taxon>Gammaproteobacteria</taxon>
        <taxon>Nevskiales</taxon>
        <taxon>Nevskiaceae</taxon>
        <taxon>Panacagrimonas</taxon>
    </lineage>
</organism>
<dbReference type="SUPFAM" id="SSF75304">
    <property type="entry name" value="Amidase signature (AS) enzymes"/>
    <property type="match status" value="1"/>
</dbReference>
<dbReference type="EMBL" id="SOBT01000009">
    <property type="protein sequence ID" value="TDU28663.1"/>
    <property type="molecule type" value="Genomic_DNA"/>
</dbReference>
<evidence type="ECO:0000256" key="1">
    <source>
        <dbReference type="ARBA" id="ARBA00009199"/>
    </source>
</evidence>
<dbReference type="AlphaFoldDB" id="A0A4S3K9L8"/>
<feature type="domain" description="Amidase" evidence="2">
    <location>
        <begin position="27"/>
        <end position="456"/>
    </location>
</feature>
<proteinExistence type="inferred from homology"/>
<dbReference type="PANTHER" id="PTHR11895:SF7">
    <property type="entry name" value="GLUTAMYL-TRNA(GLN) AMIDOTRANSFERASE SUBUNIT A, MITOCHONDRIAL"/>
    <property type="match status" value="1"/>
</dbReference>
<evidence type="ECO:0000259" key="2">
    <source>
        <dbReference type="Pfam" id="PF01425"/>
    </source>
</evidence>
<gene>
    <name evidence="3" type="ORF">DFR24_3038</name>
</gene>
<comment type="similarity">
    <text evidence="1">Belongs to the amidase family.</text>
</comment>
<evidence type="ECO:0000313" key="3">
    <source>
        <dbReference type="EMBL" id="TDU28663.1"/>
    </source>
</evidence>
<dbReference type="InterPro" id="IPR000120">
    <property type="entry name" value="Amidase"/>
</dbReference>
<evidence type="ECO:0000313" key="4">
    <source>
        <dbReference type="Proteomes" id="UP000295341"/>
    </source>
</evidence>
<dbReference type="Gene3D" id="3.90.1300.10">
    <property type="entry name" value="Amidase signature (AS) domain"/>
    <property type="match status" value="1"/>
</dbReference>
<dbReference type="PANTHER" id="PTHR11895">
    <property type="entry name" value="TRANSAMIDASE"/>
    <property type="match status" value="1"/>
</dbReference>
<keyword evidence="4" id="KW-1185">Reference proteome</keyword>
<protein>
    <submittedName>
        <fullName evidence="3">Amidase</fullName>
    </submittedName>
</protein>
<dbReference type="Proteomes" id="UP000295341">
    <property type="component" value="Unassembled WGS sequence"/>
</dbReference>
<comment type="caution">
    <text evidence="3">The sequence shown here is derived from an EMBL/GenBank/DDBJ whole genome shotgun (WGS) entry which is preliminary data.</text>
</comment>
<accession>A0A4S3K9L8</accession>
<reference evidence="3 4" key="1">
    <citation type="submission" date="2019-03" db="EMBL/GenBank/DDBJ databases">
        <title>Genomic Encyclopedia of Type Strains, Phase IV (KMG-IV): sequencing the most valuable type-strain genomes for metagenomic binning, comparative biology and taxonomic classification.</title>
        <authorList>
            <person name="Goeker M."/>
        </authorList>
    </citation>
    <scope>NUCLEOTIDE SEQUENCE [LARGE SCALE GENOMIC DNA]</scope>
    <source>
        <strain evidence="3 4">DSM 26377</strain>
    </source>
</reference>
<dbReference type="GO" id="GO:0003824">
    <property type="term" value="F:catalytic activity"/>
    <property type="evidence" value="ECO:0007669"/>
    <property type="project" value="InterPro"/>
</dbReference>
<sequence>MILKEYSKYDGLGLADLVRRKEVSPEDLVDSAIDAIERMNPKVNCVVQKLRDHAMGEIKNLPMGPFRGVPFLVKEFGMHFKGMVSSAGSRLAEGMRYDVDTVMMQRCRAAGLVTVGTTTLPEMAFNANSEALLYGPTRNPWNLGYSAGGSSGGAGAAVGSGMVPIAHANDGGGSIRIPAAVNGLVGMKVSRGRTPGGPDFGALLWGLGVEFVETRTVRDSAALLDAIHGPDDGHFYAAQPPKRGFLASAMTTPRRLRIGVVDGLPGAMKTAPENLARLADTVKLLESLGHVCEPLKFEYDAPTFNESTIRLWATTLGYYMEQFSQATGRKIGPDTAERVTLTVYEYGKSLRAFQIEEAMAQQNAITRSVCTAMRGYDLVLTPGLGRDVAKLGELDQNAPNLDMLGWWNHIIQNYSTFTALFNTTGQPAVMLPLWQAKSGLPMAMQFVGHLGDEETLYSLAGQLEQAAPWAGRRAPNYA</sequence>
<dbReference type="RefSeq" id="WP_162851229.1">
    <property type="nucleotide sequence ID" value="NZ_MWIN01000002.1"/>
</dbReference>
<dbReference type="InterPro" id="IPR023631">
    <property type="entry name" value="Amidase_dom"/>
</dbReference>